<evidence type="ECO:0000313" key="9">
    <source>
        <dbReference type="EMBL" id="KAK7098255.1"/>
    </source>
</evidence>
<dbReference type="InterPro" id="IPR033138">
    <property type="entry name" value="Cu_oxidase_CS"/>
</dbReference>
<dbReference type="CDD" id="cd13858">
    <property type="entry name" value="CuRO_1_tcLCC2_insect_like"/>
    <property type="match status" value="1"/>
</dbReference>
<evidence type="ECO:0000259" key="6">
    <source>
        <dbReference type="Pfam" id="PF00394"/>
    </source>
</evidence>
<dbReference type="Pfam" id="PF07731">
    <property type="entry name" value="Cu-oxidase_2"/>
    <property type="match status" value="1"/>
</dbReference>
<feature type="domain" description="Plastocyanin-like" evidence="7">
    <location>
        <begin position="484"/>
        <end position="608"/>
    </location>
</feature>
<dbReference type="CDD" id="cd13884">
    <property type="entry name" value="CuRO_2_tcLCC_insect_like"/>
    <property type="match status" value="1"/>
</dbReference>
<keyword evidence="2" id="KW-0479">Metal-binding</keyword>
<dbReference type="PROSITE" id="PS00079">
    <property type="entry name" value="MULTICOPPER_OXIDASE1"/>
    <property type="match status" value="1"/>
</dbReference>
<dbReference type="InterPro" id="IPR011706">
    <property type="entry name" value="Cu-oxidase_C"/>
</dbReference>
<reference evidence="9 10" key="1">
    <citation type="submission" date="2024-02" db="EMBL/GenBank/DDBJ databases">
        <title>Chromosome-scale genome assembly of the rough periwinkle Littorina saxatilis.</title>
        <authorList>
            <person name="De Jode A."/>
            <person name="Faria R."/>
            <person name="Formenti G."/>
            <person name="Sims Y."/>
            <person name="Smith T.P."/>
            <person name="Tracey A."/>
            <person name="Wood J.M.D."/>
            <person name="Zagrodzka Z.B."/>
            <person name="Johannesson K."/>
            <person name="Butlin R.K."/>
            <person name="Leder E.H."/>
        </authorList>
    </citation>
    <scope>NUCLEOTIDE SEQUENCE [LARGE SCALE GENOMIC DNA]</scope>
    <source>
        <strain evidence="9">Snail1</strain>
        <tissue evidence="9">Muscle</tissue>
    </source>
</reference>
<dbReference type="PROSITE" id="PS00080">
    <property type="entry name" value="MULTICOPPER_OXIDASE2"/>
    <property type="match status" value="1"/>
</dbReference>
<dbReference type="GO" id="GO:0005886">
    <property type="term" value="C:plasma membrane"/>
    <property type="evidence" value="ECO:0007669"/>
    <property type="project" value="TreeGrafter"/>
</dbReference>
<dbReference type="InterPro" id="IPR011707">
    <property type="entry name" value="Cu-oxidase-like_N"/>
</dbReference>
<keyword evidence="4" id="KW-0186">Copper</keyword>
<protein>
    <submittedName>
        <fullName evidence="9">Uncharacterized protein</fullName>
    </submittedName>
</protein>
<comment type="caution">
    <text evidence="9">The sequence shown here is derived from an EMBL/GenBank/DDBJ whole genome shotgun (WGS) entry which is preliminary data.</text>
</comment>
<dbReference type="Pfam" id="PF07732">
    <property type="entry name" value="Cu-oxidase_3"/>
    <property type="match status" value="1"/>
</dbReference>
<dbReference type="SUPFAM" id="SSF49503">
    <property type="entry name" value="Cupredoxins"/>
    <property type="match status" value="3"/>
</dbReference>
<evidence type="ECO:0000313" key="10">
    <source>
        <dbReference type="Proteomes" id="UP001374579"/>
    </source>
</evidence>
<evidence type="ECO:0000256" key="1">
    <source>
        <dbReference type="ARBA" id="ARBA00010609"/>
    </source>
</evidence>
<keyword evidence="3" id="KW-0560">Oxidoreductase</keyword>
<proteinExistence type="inferred from homology"/>
<keyword evidence="5" id="KW-0732">Signal</keyword>
<comment type="similarity">
    <text evidence="1">Belongs to the multicopper oxidase family.</text>
</comment>
<dbReference type="Pfam" id="PF00394">
    <property type="entry name" value="Cu-oxidase"/>
    <property type="match status" value="1"/>
</dbReference>
<feature type="signal peptide" evidence="5">
    <location>
        <begin position="1"/>
        <end position="17"/>
    </location>
</feature>
<name>A0AAN9G914_9CAEN</name>
<dbReference type="GO" id="GO:0005507">
    <property type="term" value="F:copper ion binding"/>
    <property type="evidence" value="ECO:0007669"/>
    <property type="project" value="InterPro"/>
</dbReference>
<evidence type="ECO:0000256" key="4">
    <source>
        <dbReference type="ARBA" id="ARBA00023008"/>
    </source>
</evidence>
<dbReference type="CDD" id="cd13905">
    <property type="entry name" value="CuRO_3_tcLLC2_insect_like"/>
    <property type="match status" value="1"/>
</dbReference>
<dbReference type="InterPro" id="IPR045087">
    <property type="entry name" value="Cu-oxidase_fam"/>
</dbReference>
<dbReference type="GO" id="GO:0006826">
    <property type="term" value="P:iron ion transport"/>
    <property type="evidence" value="ECO:0007669"/>
    <property type="project" value="TreeGrafter"/>
</dbReference>
<accession>A0AAN9G914</accession>
<dbReference type="FunFam" id="2.60.40.420:FF:000031">
    <property type="entry name" value="Laccase-2 isoform A"/>
    <property type="match status" value="1"/>
</dbReference>
<gene>
    <name evidence="9" type="ORF">V1264_002593</name>
</gene>
<dbReference type="Proteomes" id="UP001374579">
    <property type="component" value="Unassembled WGS sequence"/>
</dbReference>
<evidence type="ECO:0000259" key="8">
    <source>
        <dbReference type="Pfam" id="PF07732"/>
    </source>
</evidence>
<feature type="chain" id="PRO_5043000468" evidence="5">
    <location>
        <begin position="18"/>
        <end position="670"/>
    </location>
</feature>
<dbReference type="FunFam" id="2.60.40.420:FF:000045">
    <property type="entry name" value="Laccase 2"/>
    <property type="match status" value="1"/>
</dbReference>
<dbReference type="EMBL" id="JBAMIC010000012">
    <property type="protein sequence ID" value="KAK7098255.1"/>
    <property type="molecule type" value="Genomic_DNA"/>
</dbReference>
<dbReference type="AlphaFoldDB" id="A0AAN9G914"/>
<dbReference type="Gene3D" id="2.60.40.420">
    <property type="entry name" value="Cupredoxins - blue copper proteins"/>
    <property type="match status" value="3"/>
</dbReference>
<evidence type="ECO:0000259" key="7">
    <source>
        <dbReference type="Pfam" id="PF07731"/>
    </source>
</evidence>
<feature type="domain" description="Plastocyanin-like" evidence="8">
    <location>
        <begin position="70"/>
        <end position="177"/>
    </location>
</feature>
<dbReference type="PANTHER" id="PTHR11709">
    <property type="entry name" value="MULTI-COPPER OXIDASE"/>
    <property type="match status" value="1"/>
</dbReference>
<dbReference type="PANTHER" id="PTHR11709:SF394">
    <property type="entry name" value="FI03373P-RELATED"/>
    <property type="match status" value="1"/>
</dbReference>
<dbReference type="GO" id="GO:0016491">
    <property type="term" value="F:oxidoreductase activity"/>
    <property type="evidence" value="ECO:0007669"/>
    <property type="project" value="UniProtKB-KW"/>
</dbReference>
<keyword evidence="10" id="KW-1185">Reference proteome</keyword>
<sequence>MLVTLLLVALFSASSEGTSENPCLRPCVAGKTMTCQFNFTLEWYRTLSKACYDCPFNVTDCYREECIAGDGKIRAVLAINRQVPGPPIEVCEGDELEIAVTNMLEDGLSTSLHWHGQHVNNAPYFDGVGQVTQCHIQHQERFVYKFRAYPAGTHWYHAHTGMQMADGVFGAFIVRQPTGYDPNDALYDHDLSPHTVMLYDWLPELSMPRYLTLMHVYDGSLPHSIMVNGRGRKYNVTNAYNLVETNLTHAQTPLEVLHVQQNQRYRLRVIGASPNCPLQVSVDSHQLLVVGVDGMPLEPRALDAFILHPGERYDIVLTADKDVDNYWLRVIGLGDCAASKSNGAAIIRYHGAPEVEPTANTNTQRDGILLNPILYDGEKPEFGFNRTVIRTDDMRYIHKTNFTDERVDVKLILGMDYNGNDNTKFNNKDLYPVQSLKPRMGHVTPVIDNITFMLPPVPLLSQREDVESGWFCNRSSLVDPDHCFDRDLCMCTHLINIPLGKVVEVIVYHEGRIFNELGHNMHLHGHSFRLLGVEKVASKLSRTEMEEMEARGQVKRNLIQPPVRDTVNIPDGGYAVLRFTANNPGFWFFHCHTDTHLAQGMALLFKVGEYSDLPPVPSEFPRCGGMGFSNAQRKPEPEKAACPTNSASLVHLSTSVAILIALLMFKLSAH</sequence>
<evidence type="ECO:0000256" key="2">
    <source>
        <dbReference type="ARBA" id="ARBA00022723"/>
    </source>
</evidence>
<organism evidence="9 10">
    <name type="scientific">Littorina saxatilis</name>
    <dbReference type="NCBI Taxonomy" id="31220"/>
    <lineage>
        <taxon>Eukaryota</taxon>
        <taxon>Metazoa</taxon>
        <taxon>Spiralia</taxon>
        <taxon>Lophotrochozoa</taxon>
        <taxon>Mollusca</taxon>
        <taxon>Gastropoda</taxon>
        <taxon>Caenogastropoda</taxon>
        <taxon>Littorinimorpha</taxon>
        <taxon>Littorinoidea</taxon>
        <taxon>Littorinidae</taxon>
        <taxon>Littorina</taxon>
    </lineage>
</organism>
<dbReference type="InterPro" id="IPR002355">
    <property type="entry name" value="Cu_oxidase_Cu_BS"/>
</dbReference>
<dbReference type="InterPro" id="IPR008972">
    <property type="entry name" value="Cupredoxin"/>
</dbReference>
<dbReference type="InterPro" id="IPR001117">
    <property type="entry name" value="Cu-oxidase_2nd"/>
</dbReference>
<evidence type="ECO:0000256" key="5">
    <source>
        <dbReference type="SAM" id="SignalP"/>
    </source>
</evidence>
<evidence type="ECO:0000256" key="3">
    <source>
        <dbReference type="ARBA" id="ARBA00023002"/>
    </source>
</evidence>
<feature type="domain" description="Plastocyanin-like" evidence="6">
    <location>
        <begin position="195"/>
        <end position="352"/>
    </location>
</feature>